<evidence type="ECO:0000259" key="3">
    <source>
        <dbReference type="Pfam" id="PF26496"/>
    </source>
</evidence>
<feature type="compositionally biased region" description="Polar residues" evidence="1">
    <location>
        <begin position="1"/>
        <end position="24"/>
    </location>
</feature>
<protein>
    <recommendedName>
        <fullName evidence="3">DUF8163 domain-containing protein</fullName>
    </recommendedName>
</protein>
<dbReference type="RefSeq" id="WP_092704575.1">
    <property type="nucleotide sequence ID" value="NZ_FNFC01000019.1"/>
</dbReference>
<evidence type="ECO:0000256" key="1">
    <source>
        <dbReference type="SAM" id="MobiDB-lite"/>
    </source>
</evidence>
<dbReference type="STRING" id="890420.SAMN05216226_11915"/>
<dbReference type="Pfam" id="PF26496">
    <property type="entry name" value="DUF8163"/>
    <property type="match status" value="1"/>
</dbReference>
<dbReference type="Proteomes" id="UP000198856">
    <property type="component" value="Unassembled WGS sequence"/>
</dbReference>
<feature type="transmembrane region" description="Helical" evidence="2">
    <location>
        <begin position="130"/>
        <end position="150"/>
    </location>
</feature>
<organism evidence="4 5">
    <name type="scientific">Halovenus aranensis</name>
    <dbReference type="NCBI Taxonomy" id="890420"/>
    <lineage>
        <taxon>Archaea</taxon>
        <taxon>Methanobacteriati</taxon>
        <taxon>Methanobacteriota</taxon>
        <taxon>Stenosarchaea group</taxon>
        <taxon>Halobacteria</taxon>
        <taxon>Halobacteriales</taxon>
        <taxon>Haloarculaceae</taxon>
        <taxon>Halovenus</taxon>
    </lineage>
</organism>
<dbReference type="AlphaFoldDB" id="A0A1G8ZB58"/>
<name>A0A1G8ZB58_9EURY</name>
<evidence type="ECO:0000256" key="2">
    <source>
        <dbReference type="SAM" id="Phobius"/>
    </source>
</evidence>
<accession>A0A1G8ZB58</accession>
<keyword evidence="2" id="KW-1133">Transmembrane helix</keyword>
<keyword evidence="2" id="KW-0472">Membrane</keyword>
<feature type="domain" description="DUF8163" evidence="3">
    <location>
        <begin position="38"/>
        <end position="190"/>
    </location>
</feature>
<keyword evidence="2" id="KW-0812">Transmembrane</keyword>
<gene>
    <name evidence="4" type="ORF">SAMN05216226_11915</name>
</gene>
<keyword evidence="5" id="KW-1185">Reference proteome</keyword>
<sequence>MSTGVERSQTNDQSVSTSNRQSASLRRPPVWDEESRLVPTNSRYNAASALACLLFVATLAGVAGPVGAVAGLLTGVVWYLLGSPYAVAAGTVLAVSAVSVPASPLVATFIGLPLLMLVLAPVASTLYRGGFVAVVLVSTGVLAVSVWLLADLLATWLVAMASLLGVGVGVYAGHRYLLVTLGVVSTGTDRETSADTQ</sequence>
<feature type="transmembrane region" description="Helical" evidence="2">
    <location>
        <begin position="76"/>
        <end position="99"/>
    </location>
</feature>
<feature type="transmembrane region" description="Helical" evidence="2">
    <location>
        <begin position="156"/>
        <end position="173"/>
    </location>
</feature>
<evidence type="ECO:0000313" key="5">
    <source>
        <dbReference type="Proteomes" id="UP000198856"/>
    </source>
</evidence>
<feature type="transmembrane region" description="Helical" evidence="2">
    <location>
        <begin position="105"/>
        <end position="123"/>
    </location>
</feature>
<reference evidence="4 5" key="1">
    <citation type="submission" date="2016-10" db="EMBL/GenBank/DDBJ databases">
        <authorList>
            <person name="de Groot N.N."/>
        </authorList>
    </citation>
    <scope>NUCLEOTIDE SEQUENCE [LARGE SCALE GENOMIC DNA]</scope>
    <source>
        <strain evidence="4 5">IBRC-M10015</strain>
    </source>
</reference>
<dbReference type="InterPro" id="IPR058477">
    <property type="entry name" value="DUF8163"/>
</dbReference>
<dbReference type="EMBL" id="FNFC01000019">
    <property type="protein sequence ID" value="SDK11390.1"/>
    <property type="molecule type" value="Genomic_DNA"/>
</dbReference>
<feature type="region of interest" description="Disordered" evidence="1">
    <location>
        <begin position="1"/>
        <end position="28"/>
    </location>
</feature>
<evidence type="ECO:0000313" key="4">
    <source>
        <dbReference type="EMBL" id="SDK11390.1"/>
    </source>
</evidence>
<feature type="transmembrane region" description="Helical" evidence="2">
    <location>
        <begin position="46"/>
        <end position="69"/>
    </location>
</feature>
<proteinExistence type="predicted"/>